<dbReference type="GeneID" id="92364762"/>
<dbReference type="InterPro" id="IPR007175">
    <property type="entry name" value="Rpr2/Snm1/Rpp21"/>
</dbReference>
<reference evidence="1 2" key="1">
    <citation type="submission" date="2016-10" db="EMBL/GenBank/DDBJ databases">
        <title>Reductive evolution of mitochondrial metabolism and differential evolution of invasion-related proteins in Cryptosporidium.</title>
        <authorList>
            <person name="Liu S."/>
            <person name="Roellig D.M."/>
            <person name="Guo Y."/>
            <person name="Li N."/>
            <person name="Frace M.A."/>
            <person name="Tang K."/>
            <person name="Zhang L."/>
            <person name="Feng Y."/>
            <person name="Xiao L."/>
        </authorList>
    </citation>
    <scope>NUCLEOTIDE SEQUENCE [LARGE SCALE GENOMIC DNA]</scope>
    <source>
        <strain evidence="1">30847</strain>
    </source>
</reference>
<dbReference type="VEuPathDB" id="CryptoDB:cand_005770"/>
<protein>
    <submittedName>
        <fullName evidence="1">RNAse P RPR2 RPP21 subunit domain-containing protein</fullName>
    </submittedName>
</protein>
<name>A0A1J4MRV7_9CRYT</name>
<dbReference type="GO" id="GO:0006396">
    <property type="term" value="P:RNA processing"/>
    <property type="evidence" value="ECO:0007669"/>
    <property type="project" value="InterPro"/>
</dbReference>
<evidence type="ECO:0000313" key="2">
    <source>
        <dbReference type="Proteomes" id="UP000186804"/>
    </source>
</evidence>
<dbReference type="Proteomes" id="UP000186804">
    <property type="component" value="Unassembled WGS sequence"/>
</dbReference>
<proteinExistence type="predicted"/>
<organism evidence="1 2">
    <name type="scientific">Cryptosporidium andersoni</name>
    <dbReference type="NCBI Taxonomy" id="117008"/>
    <lineage>
        <taxon>Eukaryota</taxon>
        <taxon>Sar</taxon>
        <taxon>Alveolata</taxon>
        <taxon>Apicomplexa</taxon>
        <taxon>Conoidasida</taxon>
        <taxon>Coccidia</taxon>
        <taxon>Eucoccidiorida</taxon>
        <taxon>Eimeriorina</taxon>
        <taxon>Cryptosporidiidae</taxon>
        <taxon>Cryptosporidium</taxon>
    </lineage>
</organism>
<dbReference type="OrthoDB" id="338968at2759"/>
<dbReference type="RefSeq" id="XP_067068025.1">
    <property type="nucleotide sequence ID" value="XM_067210818.1"/>
</dbReference>
<keyword evidence="2" id="KW-1185">Reference proteome</keyword>
<dbReference type="Pfam" id="PF04032">
    <property type="entry name" value="Rpr2"/>
    <property type="match status" value="1"/>
</dbReference>
<sequence>MDYLLPKIQKLAEKLNNNKYVKHIEAIKKRDKEEVISDNTDKINNIHIAYLVNLIKLYCNISSSLTSRFVCLLLDRIEEIKDTKLYKNFFLKKVCRRCYSVFIPGINSNFKINPINNKLNRKLKKKIIRDINYEDDNVKFNCKCVKKISILCKNCNKKNMLFVNLKNTNRSNIYKSESNELISSKKYLNNKYKSNKSVKGTTLKRVLSIKKQEDKYKTQKSNKFDVKLIQLDETQTSKVKKPRLNKRFFQNFSSNGASDFNPVNDKESLTQTEYIRASEGSSFYDILAKLE</sequence>
<comment type="caution">
    <text evidence="1">The sequence shown here is derived from an EMBL/GenBank/DDBJ whole genome shotgun (WGS) entry which is preliminary data.</text>
</comment>
<dbReference type="AlphaFoldDB" id="A0A1J4MRV7"/>
<accession>A0A1J4MRV7</accession>
<gene>
    <name evidence="1" type="ORF">cand_005770</name>
</gene>
<evidence type="ECO:0000313" key="1">
    <source>
        <dbReference type="EMBL" id="OII76179.1"/>
    </source>
</evidence>
<dbReference type="EMBL" id="LRBS01000067">
    <property type="protein sequence ID" value="OII76179.1"/>
    <property type="molecule type" value="Genomic_DNA"/>
</dbReference>